<proteinExistence type="predicted"/>
<dbReference type="OrthoDB" id="9809003at2"/>
<sequence>MVTATVTTKGQVTIPAQVRATLGLSAGDRVEFVPIGEGKYAIMAATYSVKDLKGMIRKPRAPVSVEDMNAAIASQGAKAR</sequence>
<dbReference type="Gene3D" id="2.10.260.10">
    <property type="match status" value="1"/>
</dbReference>
<reference evidence="3 4" key="1">
    <citation type="submission" date="2019-06" db="EMBL/GenBank/DDBJ databases">
        <title>Genome analyses of bacteria isolated from kimchi.</title>
        <authorList>
            <person name="Lee S."/>
            <person name="Ahn S."/>
            <person name="Roh S."/>
        </authorList>
    </citation>
    <scope>NUCLEOTIDE SEQUENCE [LARGE SCALE GENOMIC DNA]</scope>
    <source>
        <strain evidence="3 4">CBA4606</strain>
    </source>
</reference>
<name>A0A5B8SU39_9GAMM</name>
<dbReference type="InterPro" id="IPR037914">
    <property type="entry name" value="SpoVT-AbrB_sf"/>
</dbReference>
<dbReference type="KEGG" id="paur:FGL86_03790"/>
<dbReference type="InterPro" id="IPR007159">
    <property type="entry name" value="SpoVT-AbrB_dom"/>
</dbReference>
<dbReference type="SUPFAM" id="SSF89447">
    <property type="entry name" value="AbrB/MazE/MraZ-like"/>
    <property type="match status" value="1"/>
</dbReference>
<accession>A0A5B8SU39</accession>
<keyword evidence="4" id="KW-1185">Reference proteome</keyword>
<dbReference type="NCBIfam" id="TIGR01439">
    <property type="entry name" value="lp_hng_hel_AbrB"/>
    <property type="match status" value="1"/>
</dbReference>
<dbReference type="GO" id="GO:0003677">
    <property type="term" value="F:DNA binding"/>
    <property type="evidence" value="ECO:0007669"/>
    <property type="project" value="UniProtKB-UniRule"/>
</dbReference>
<dbReference type="RefSeq" id="WP_147183348.1">
    <property type="nucleotide sequence ID" value="NZ_CP042382.1"/>
</dbReference>
<keyword evidence="1 3" id="KW-0238">DNA-binding</keyword>
<dbReference type="PROSITE" id="PS51740">
    <property type="entry name" value="SPOVT_ABRB"/>
    <property type="match status" value="1"/>
</dbReference>
<evidence type="ECO:0000313" key="4">
    <source>
        <dbReference type="Proteomes" id="UP000321272"/>
    </source>
</evidence>
<feature type="domain" description="SpoVT-AbrB" evidence="2">
    <location>
        <begin position="1"/>
        <end position="47"/>
    </location>
</feature>
<dbReference type="SMART" id="SM00966">
    <property type="entry name" value="SpoVT_AbrB"/>
    <property type="match status" value="1"/>
</dbReference>
<dbReference type="Pfam" id="PF04014">
    <property type="entry name" value="MazE_antitoxin"/>
    <property type="match status" value="1"/>
</dbReference>
<evidence type="ECO:0000313" key="3">
    <source>
        <dbReference type="EMBL" id="QEA38280.1"/>
    </source>
</evidence>
<evidence type="ECO:0000256" key="1">
    <source>
        <dbReference type="PROSITE-ProRule" id="PRU01076"/>
    </source>
</evidence>
<gene>
    <name evidence="3" type="ORF">FGL86_03790</name>
</gene>
<dbReference type="Proteomes" id="UP000321272">
    <property type="component" value="Chromosome"/>
</dbReference>
<dbReference type="AlphaFoldDB" id="A0A5B8SU39"/>
<protein>
    <submittedName>
        <fullName evidence="3">AbrB/MazE/SpoVT family DNA-binding domain-containing protein</fullName>
    </submittedName>
</protein>
<evidence type="ECO:0000259" key="2">
    <source>
        <dbReference type="PROSITE" id="PS51740"/>
    </source>
</evidence>
<organism evidence="3 4">
    <name type="scientific">Pistricoccus aurantiacus</name>
    <dbReference type="NCBI Taxonomy" id="1883414"/>
    <lineage>
        <taxon>Bacteria</taxon>
        <taxon>Pseudomonadati</taxon>
        <taxon>Pseudomonadota</taxon>
        <taxon>Gammaproteobacteria</taxon>
        <taxon>Oceanospirillales</taxon>
        <taxon>Halomonadaceae</taxon>
        <taxon>Pistricoccus</taxon>
    </lineage>
</organism>
<dbReference type="EMBL" id="CP042382">
    <property type="protein sequence ID" value="QEA38280.1"/>
    <property type="molecule type" value="Genomic_DNA"/>
</dbReference>